<keyword evidence="2 4" id="KW-0863">Zinc-finger</keyword>
<dbReference type="EMBL" id="MPUH01000323">
    <property type="protein sequence ID" value="OMJ82898.1"/>
    <property type="molecule type" value="Genomic_DNA"/>
</dbReference>
<dbReference type="GO" id="GO:0016567">
    <property type="term" value="P:protein ubiquitination"/>
    <property type="evidence" value="ECO:0007669"/>
    <property type="project" value="TreeGrafter"/>
</dbReference>
<proteinExistence type="predicted"/>
<keyword evidence="3" id="KW-0862">Zinc</keyword>
<sequence length="212" mass="24827">MEIVEYVMKKYYCLDCQRKSLINIRGVLRCPECGSVNVELARARRPHRITEDHQWDSYMSSFHSPRRPNAQPRDFFATGISHFGGLFSRRQRSLFDMFFDNFPDFGFPTIHSFFDEPYPFFTTMVDIGDILNHMAQQHPSGHQPASQESVRQLKDVKITEEQANEICSVCQDRFKPEELAKVLPCNHLFHPDCIIPWFRVKDSCPLCRHPIS</sequence>
<gene>
    <name evidence="6" type="ORF">SteCoe_16295</name>
</gene>
<evidence type="ECO:0000256" key="1">
    <source>
        <dbReference type="ARBA" id="ARBA00022723"/>
    </source>
</evidence>
<evidence type="ECO:0000256" key="3">
    <source>
        <dbReference type="ARBA" id="ARBA00022833"/>
    </source>
</evidence>
<evidence type="ECO:0000256" key="2">
    <source>
        <dbReference type="ARBA" id="ARBA00022771"/>
    </source>
</evidence>
<feature type="domain" description="RING-type" evidence="5">
    <location>
        <begin position="167"/>
        <end position="208"/>
    </location>
</feature>
<dbReference type="PANTHER" id="PTHR15710:SF243">
    <property type="entry name" value="E3 UBIQUITIN-PROTEIN LIGASE PRAJA-2 ISOFORM X1"/>
    <property type="match status" value="1"/>
</dbReference>
<dbReference type="PROSITE" id="PS50089">
    <property type="entry name" value="ZF_RING_2"/>
    <property type="match status" value="1"/>
</dbReference>
<dbReference type="AlphaFoldDB" id="A0A1R2C1J8"/>
<organism evidence="6 7">
    <name type="scientific">Stentor coeruleus</name>
    <dbReference type="NCBI Taxonomy" id="5963"/>
    <lineage>
        <taxon>Eukaryota</taxon>
        <taxon>Sar</taxon>
        <taxon>Alveolata</taxon>
        <taxon>Ciliophora</taxon>
        <taxon>Postciliodesmatophora</taxon>
        <taxon>Heterotrichea</taxon>
        <taxon>Heterotrichida</taxon>
        <taxon>Stentoridae</taxon>
        <taxon>Stentor</taxon>
    </lineage>
</organism>
<evidence type="ECO:0000313" key="7">
    <source>
        <dbReference type="Proteomes" id="UP000187209"/>
    </source>
</evidence>
<dbReference type="GO" id="GO:0008270">
    <property type="term" value="F:zinc ion binding"/>
    <property type="evidence" value="ECO:0007669"/>
    <property type="project" value="UniProtKB-KW"/>
</dbReference>
<dbReference type="GO" id="GO:0061630">
    <property type="term" value="F:ubiquitin protein ligase activity"/>
    <property type="evidence" value="ECO:0007669"/>
    <property type="project" value="TreeGrafter"/>
</dbReference>
<dbReference type="InterPro" id="IPR029040">
    <property type="entry name" value="RPABC4/Spt4"/>
</dbReference>
<evidence type="ECO:0000259" key="5">
    <source>
        <dbReference type="PROSITE" id="PS50089"/>
    </source>
</evidence>
<evidence type="ECO:0000313" key="6">
    <source>
        <dbReference type="EMBL" id="OMJ82898.1"/>
    </source>
</evidence>
<dbReference type="SUPFAM" id="SSF63393">
    <property type="entry name" value="RNA polymerase subunits"/>
    <property type="match status" value="1"/>
</dbReference>
<dbReference type="CDD" id="cd16454">
    <property type="entry name" value="RING-H2_PA-TM-RING"/>
    <property type="match status" value="1"/>
</dbReference>
<dbReference type="OrthoDB" id="282196at2759"/>
<dbReference type="GO" id="GO:0005737">
    <property type="term" value="C:cytoplasm"/>
    <property type="evidence" value="ECO:0007669"/>
    <property type="project" value="TreeGrafter"/>
</dbReference>
<dbReference type="InterPro" id="IPR013083">
    <property type="entry name" value="Znf_RING/FYVE/PHD"/>
</dbReference>
<keyword evidence="7" id="KW-1185">Reference proteome</keyword>
<evidence type="ECO:0000256" key="4">
    <source>
        <dbReference type="PROSITE-ProRule" id="PRU00175"/>
    </source>
</evidence>
<protein>
    <recommendedName>
        <fullName evidence="5">RING-type domain-containing protein</fullName>
    </recommendedName>
</protein>
<dbReference type="PANTHER" id="PTHR15710">
    <property type="entry name" value="E3 UBIQUITIN-PROTEIN LIGASE PRAJA"/>
    <property type="match status" value="1"/>
</dbReference>
<dbReference type="SMART" id="SM00184">
    <property type="entry name" value="RING"/>
    <property type="match status" value="1"/>
</dbReference>
<comment type="caution">
    <text evidence="6">The sequence shown here is derived from an EMBL/GenBank/DDBJ whole genome shotgun (WGS) entry which is preliminary data.</text>
</comment>
<reference evidence="6 7" key="1">
    <citation type="submission" date="2016-11" db="EMBL/GenBank/DDBJ databases">
        <title>The macronuclear genome of Stentor coeruleus: a giant cell with tiny introns.</title>
        <authorList>
            <person name="Slabodnick M."/>
            <person name="Ruby J.G."/>
            <person name="Reiff S.B."/>
            <person name="Swart E.C."/>
            <person name="Gosai S."/>
            <person name="Prabakaran S."/>
            <person name="Witkowska E."/>
            <person name="Larue G.E."/>
            <person name="Fisher S."/>
            <person name="Freeman R.M."/>
            <person name="Gunawardena J."/>
            <person name="Chu W."/>
            <person name="Stover N.A."/>
            <person name="Gregory B.D."/>
            <person name="Nowacki M."/>
            <person name="Derisi J."/>
            <person name="Roy S.W."/>
            <person name="Marshall W.F."/>
            <person name="Sood P."/>
        </authorList>
    </citation>
    <scope>NUCLEOTIDE SEQUENCE [LARGE SCALE GENOMIC DNA]</scope>
    <source>
        <strain evidence="6">WM001</strain>
    </source>
</reference>
<dbReference type="SUPFAM" id="SSF57850">
    <property type="entry name" value="RING/U-box"/>
    <property type="match status" value="1"/>
</dbReference>
<dbReference type="Gene3D" id="3.30.40.10">
    <property type="entry name" value="Zinc/RING finger domain, C3HC4 (zinc finger)"/>
    <property type="match status" value="1"/>
</dbReference>
<dbReference type="Pfam" id="PF13639">
    <property type="entry name" value="zf-RING_2"/>
    <property type="match status" value="1"/>
</dbReference>
<dbReference type="InterPro" id="IPR001841">
    <property type="entry name" value="Znf_RING"/>
</dbReference>
<name>A0A1R2C1J8_9CILI</name>
<accession>A0A1R2C1J8</accession>
<keyword evidence="1" id="KW-0479">Metal-binding</keyword>
<dbReference type="Proteomes" id="UP000187209">
    <property type="component" value="Unassembled WGS sequence"/>
</dbReference>